<comment type="similarity">
    <text evidence="1">Belongs to the cytochrome P450 family.</text>
</comment>
<name>A0ABZ1EZG3_9ACTN</name>
<sequence>MIEEGSGPGGCPASREQPREEEPREEPRVAHSRTLRFWLDPANIAVRLGQAGPVTRTKAGPAVAFQVNDPSLIRKVGCGEDIFQAWSADPCLRDFTGNGFAGSEGQPHRDRRALMKPALAAPRLTALGPAVRDSTEGLLAGLPSDRPVDVPVEMSRIVAGLVIETVLKSSISPDTLAALARARSVLSAGVFWTYALSPWPWVPTPKGRAFRRALGTLDEATREVYVRHRPDADGKDVVSLLKHASDNRPDAALHDLRALLFAGIEATASTLAWACYELGRHPDHQAAVRAEADAVLGADAPADTVRPDLMPRTTGFVREVTRLHGIPFLVRRPRHATNVGEHPVPAGALVTLPLGALRRDPARYARPEEFDPLRWSPEAHPQLSPAALLPYGLGPRYCPGAAASEILTPVALASLVRSRTLRTTPPGRTVRVSLELTPMPKGLTMLAAPREPHPPAPGPAHDEQADPAARRP</sequence>
<proteinExistence type="inferred from homology"/>
<dbReference type="EMBL" id="CP109083">
    <property type="protein sequence ID" value="WSB09517.1"/>
    <property type="molecule type" value="Genomic_DNA"/>
</dbReference>
<dbReference type="PRINTS" id="PR00385">
    <property type="entry name" value="P450"/>
</dbReference>
<feature type="region of interest" description="Disordered" evidence="4">
    <location>
        <begin position="1"/>
        <end position="31"/>
    </location>
</feature>
<dbReference type="PRINTS" id="PR00465">
    <property type="entry name" value="EP450IV"/>
</dbReference>
<gene>
    <name evidence="5" type="ORF">OG849_20925</name>
</gene>
<dbReference type="Proteomes" id="UP001356428">
    <property type="component" value="Chromosome"/>
</dbReference>
<feature type="region of interest" description="Disordered" evidence="4">
    <location>
        <begin position="444"/>
        <end position="472"/>
    </location>
</feature>
<dbReference type="RefSeq" id="WP_326704230.1">
    <property type="nucleotide sequence ID" value="NZ_CP108861.1"/>
</dbReference>
<dbReference type="PANTHER" id="PTHR24305">
    <property type="entry name" value="CYTOCHROME P450"/>
    <property type="match status" value="1"/>
</dbReference>
<dbReference type="InterPro" id="IPR036396">
    <property type="entry name" value="Cyt_P450_sf"/>
</dbReference>
<dbReference type="Pfam" id="PF00067">
    <property type="entry name" value="p450"/>
    <property type="match status" value="1"/>
</dbReference>
<reference evidence="5 6" key="1">
    <citation type="submission" date="2022-10" db="EMBL/GenBank/DDBJ databases">
        <title>The complete genomes of actinobacterial strains from the NBC collection.</title>
        <authorList>
            <person name="Joergensen T.S."/>
            <person name="Alvarez Arevalo M."/>
            <person name="Sterndorff E.B."/>
            <person name="Faurdal D."/>
            <person name="Vuksanovic O."/>
            <person name="Mourched A.-S."/>
            <person name="Charusanti P."/>
            <person name="Shaw S."/>
            <person name="Blin K."/>
            <person name="Weber T."/>
        </authorList>
    </citation>
    <scope>NUCLEOTIDE SEQUENCE [LARGE SCALE GENOMIC DNA]</scope>
    <source>
        <strain evidence="5 6">NBC 01792</strain>
    </source>
</reference>
<evidence type="ECO:0000256" key="1">
    <source>
        <dbReference type="ARBA" id="ARBA00010617"/>
    </source>
</evidence>
<dbReference type="PANTHER" id="PTHR24305:SF166">
    <property type="entry name" value="CYTOCHROME P450 12A4, MITOCHONDRIAL-RELATED"/>
    <property type="match status" value="1"/>
</dbReference>
<evidence type="ECO:0000313" key="6">
    <source>
        <dbReference type="Proteomes" id="UP001356428"/>
    </source>
</evidence>
<dbReference type="SUPFAM" id="SSF48264">
    <property type="entry name" value="Cytochrome P450"/>
    <property type="match status" value="1"/>
</dbReference>
<protein>
    <submittedName>
        <fullName evidence="5">Cytochrome P450</fullName>
    </submittedName>
</protein>
<dbReference type="InterPro" id="IPR002403">
    <property type="entry name" value="Cyt_P450_E_grp-IV"/>
</dbReference>
<dbReference type="InterPro" id="IPR001128">
    <property type="entry name" value="Cyt_P450"/>
</dbReference>
<feature type="compositionally biased region" description="Gly residues" evidence="4">
    <location>
        <begin position="1"/>
        <end position="10"/>
    </location>
</feature>
<evidence type="ECO:0000256" key="2">
    <source>
        <dbReference type="ARBA" id="ARBA00022723"/>
    </source>
</evidence>
<evidence type="ECO:0000313" key="5">
    <source>
        <dbReference type="EMBL" id="WSB09517.1"/>
    </source>
</evidence>
<organism evidence="5 6">
    <name type="scientific">Streptomyces cyaneofuscatus</name>
    <dbReference type="NCBI Taxonomy" id="66883"/>
    <lineage>
        <taxon>Bacteria</taxon>
        <taxon>Bacillati</taxon>
        <taxon>Actinomycetota</taxon>
        <taxon>Actinomycetes</taxon>
        <taxon>Kitasatosporales</taxon>
        <taxon>Streptomycetaceae</taxon>
        <taxon>Streptomyces</taxon>
    </lineage>
</organism>
<dbReference type="Gene3D" id="1.10.630.10">
    <property type="entry name" value="Cytochrome P450"/>
    <property type="match status" value="1"/>
</dbReference>
<keyword evidence="2" id="KW-0479">Metal-binding</keyword>
<evidence type="ECO:0000256" key="3">
    <source>
        <dbReference type="ARBA" id="ARBA00023004"/>
    </source>
</evidence>
<feature type="compositionally biased region" description="Basic and acidic residues" evidence="4">
    <location>
        <begin position="16"/>
        <end position="29"/>
    </location>
</feature>
<keyword evidence="3" id="KW-0408">Iron</keyword>
<keyword evidence="6" id="KW-1185">Reference proteome</keyword>
<accession>A0ABZ1EZG3</accession>
<dbReference type="InterPro" id="IPR050121">
    <property type="entry name" value="Cytochrome_P450_monoxygenase"/>
</dbReference>
<evidence type="ECO:0000256" key="4">
    <source>
        <dbReference type="SAM" id="MobiDB-lite"/>
    </source>
</evidence>